<evidence type="ECO:0000256" key="2">
    <source>
        <dbReference type="SAM" id="SignalP"/>
    </source>
</evidence>
<gene>
    <name evidence="4" type="ORF">CRT60_25445</name>
</gene>
<dbReference type="EMBL" id="PDKW01000043">
    <property type="protein sequence ID" value="PGH53249.1"/>
    <property type="molecule type" value="Genomic_DNA"/>
</dbReference>
<reference evidence="5" key="1">
    <citation type="submission" date="2017-10" db="EMBL/GenBank/DDBJ databases">
        <authorList>
            <person name="Kravchenko I.K."/>
            <person name="Grouzdev D.S."/>
        </authorList>
    </citation>
    <scope>NUCLEOTIDE SEQUENCE [LARGE SCALE GENOMIC DNA]</scope>
    <source>
        <strain evidence="5">B2</strain>
    </source>
</reference>
<comment type="caution">
    <text evidence="4">The sequence shown here is derived from an EMBL/GenBank/DDBJ whole genome shotgun (WGS) entry which is preliminary data.</text>
</comment>
<feature type="chain" id="PRO_5012857922" description="PRC-barrel domain-containing protein" evidence="2">
    <location>
        <begin position="37"/>
        <end position="310"/>
    </location>
</feature>
<evidence type="ECO:0000313" key="4">
    <source>
        <dbReference type="EMBL" id="PGH53249.1"/>
    </source>
</evidence>
<keyword evidence="2" id="KW-0732">Signal</keyword>
<keyword evidence="5" id="KW-1185">Reference proteome</keyword>
<evidence type="ECO:0000256" key="1">
    <source>
        <dbReference type="SAM" id="MobiDB-lite"/>
    </source>
</evidence>
<dbReference type="InterPro" id="IPR027275">
    <property type="entry name" value="PRC-brl_dom"/>
</dbReference>
<organism evidence="4 5">
    <name type="scientific">Azospirillum palustre</name>
    <dbReference type="NCBI Taxonomy" id="2044885"/>
    <lineage>
        <taxon>Bacteria</taxon>
        <taxon>Pseudomonadati</taxon>
        <taxon>Pseudomonadota</taxon>
        <taxon>Alphaproteobacteria</taxon>
        <taxon>Rhodospirillales</taxon>
        <taxon>Azospirillaceae</taxon>
        <taxon>Azospirillum</taxon>
    </lineage>
</organism>
<feature type="compositionally biased region" description="Low complexity" evidence="1">
    <location>
        <begin position="265"/>
        <end position="275"/>
    </location>
</feature>
<feature type="signal peptide" evidence="2">
    <location>
        <begin position="1"/>
        <end position="36"/>
    </location>
</feature>
<dbReference type="OrthoDB" id="8021018at2"/>
<dbReference type="InterPro" id="IPR011033">
    <property type="entry name" value="PRC_barrel-like_sf"/>
</dbReference>
<dbReference type="PANTHER" id="PTHR36505:SF1">
    <property type="entry name" value="BLR1072 PROTEIN"/>
    <property type="match status" value="1"/>
</dbReference>
<protein>
    <recommendedName>
        <fullName evidence="3">PRC-barrel domain-containing protein</fullName>
    </recommendedName>
</protein>
<evidence type="ECO:0000313" key="5">
    <source>
        <dbReference type="Proteomes" id="UP000225379"/>
    </source>
</evidence>
<accession>A0A2B8B6D4</accession>
<dbReference type="Gene3D" id="2.30.30.240">
    <property type="entry name" value="PRC-barrel domain"/>
    <property type="match status" value="1"/>
</dbReference>
<sequence length="310" mass="31689">MRRFQPEDALMTRPTPATALLLVALGTLSFAGPVLAADDCAAGLDRLGQQAAALEAAGPGSAAPVTPQETAQLRALQQAAQAAAQKGNAPACQAILGEATALQESIAHPRAIAADDLENAKLRSPDGKDLGSISELIIDPGTGRVAYAVVELGGFLGIGEADFAVPWALFTPSGEGYVLNVPKDKLTNAPRFDDKNRPNMNDRQWAMAVHTYYGVAPYWMRDSATLAAIAGAAGKNGDVSAAPLRQEVQRLSQEVARLNSELQQARGAAGSSGATPGAGMGQGGAPQAAPDAAAPTPSGNGNPQPPVSQQ</sequence>
<proteinExistence type="predicted"/>
<dbReference type="Pfam" id="PF05239">
    <property type="entry name" value="PRC"/>
    <property type="match status" value="1"/>
</dbReference>
<evidence type="ECO:0000259" key="3">
    <source>
        <dbReference type="Pfam" id="PF05239"/>
    </source>
</evidence>
<dbReference type="Proteomes" id="UP000225379">
    <property type="component" value="Unassembled WGS sequence"/>
</dbReference>
<name>A0A2B8B6D4_9PROT</name>
<dbReference type="SUPFAM" id="SSF50346">
    <property type="entry name" value="PRC-barrel domain"/>
    <property type="match status" value="1"/>
</dbReference>
<feature type="region of interest" description="Disordered" evidence="1">
    <location>
        <begin position="261"/>
        <end position="310"/>
    </location>
</feature>
<feature type="compositionally biased region" description="Low complexity" evidence="1">
    <location>
        <begin position="285"/>
        <end position="299"/>
    </location>
</feature>
<feature type="domain" description="PRC-barrel" evidence="3">
    <location>
        <begin position="111"/>
        <end position="178"/>
    </location>
</feature>
<dbReference type="PANTHER" id="PTHR36505">
    <property type="entry name" value="BLR1072 PROTEIN"/>
    <property type="match status" value="1"/>
</dbReference>
<dbReference type="AlphaFoldDB" id="A0A2B8B6D4"/>